<keyword evidence="2" id="KW-1185">Reference proteome</keyword>
<name>A0A222ZS48_9CAUD</name>
<organism evidence="1 2">
    <name type="scientific">Mycobacterium phage LastHope</name>
    <dbReference type="NCBI Taxonomy" id="2015886"/>
    <lineage>
        <taxon>Viruses</taxon>
        <taxon>Duplodnaviria</taxon>
        <taxon>Heunggongvirae</taxon>
        <taxon>Uroviricota</taxon>
        <taxon>Caudoviricetes</taxon>
        <taxon>Weiservirinae</taxon>
        <taxon>Anayavirus</taxon>
        <taxon>Anayavirus lasthope</taxon>
    </lineage>
</organism>
<sequence length="94" mass="10251">MSSNPNVAAVAAAVNAQVIGLPVTVADTSRALWQQQLAVAEATERVQDRQLRLLFAQRAVIDDQIEAATRKRDDATRLVLQSRQALDELAEVRG</sequence>
<evidence type="ECO:0000313" key="1">
    <source>
        <dbReference type="EMBL" id="ASR87235.1"/>
    </source>
</evidence>
<accession>A0A222ZS48</accession>
<gene>
    <name evidence="1" type="primary">67</name>
    <name evidence="1" type="ORF">SEA_LASTHOPE_67</name>
</gene>
<dbReference type="RefSeq" id="YP_009953261.1">
    <property type="nucleotide sequence ID" value="NC_051620.1"/>
</dbReference>
<proteinExistence type="predicted"/>
<protein>
    <submittedName>
        <fullName evidence="1">Uncharacterized protein</fullName>
    </submittedName>
</protein>
<dbReference type="Proteomes" id="UP000226328">
    <property type="component" value="Segment"/>
</dbReference>
<reference evidence="1 2" key="1">
    <citation type="submission" date="2017-05" db="EMBL/GenBank/DDBJ databases">
        <authorList>
            <person name="Gomez-Rosado J.O."/>
            <person name="Gonzalez-Garcia E.M."/>
            <person name="Gonzalez-Leon M.A."/>
            <person name="Gonzalez-Rodriguez J."/>
            <person name="Gonzalez-Santos L.I."/>
            <person name="Goveo-Rivera I.A."/>
            <person name="Gutierrez-Silva J.C."/>
            <person name="Issa-Mahmud S."/>
            <person name="Lopez-Llera J.N."/>
            <person name="Marrero-Visalden G."/>
            <person name="Muyet-Blasini E."/>
            <person name="Ortiz-Torres X.D."/>
            <person name="Palacios-Vallejo J.G."/>
            <person name="Pichardo-Gonzalez P.A."/>
            <person name="Pou-Acosta P.M."/>
            <person name="Velez-Velazquez R.M."/>
            <person name="Fernandez-Martinez M."/>
            <person name="Maldonado-Vazquez N."/>
            <person name="Rubin M."/>
            <person name="Vazquez E."/>
            <person name="Stoner T.H."/>
            <person name="Garlena R.A."/>
            <person name="Russell D.A."/>
            <person name="Pope W.H."/>
            <person name="Jacobs-Sera D."/>
            <person name="Hatfull G.F."/>
        </authorList>
    </citation>
    <scope>NUCLEOTIDE SEQUENCE [LARGE SCALE GENOMIC DNA]</scope>
</reference>
<dbReference type="KEGG" id="vg:60324729"/>
<evidence type="ECO:0000313" key="2">
    <source>
        <dbReference type="Proteomes" id="UP000226328"/>
    </source>
</evidence>
<dbReference type="EMBL" id="MF140416">
    <property type="protein sequence ID" value="ASR87235.1"/>
    <property type="molecule type" value="Genomic_DNA"/>
</dbReference>
<dbReference type="GeneID" id="60324729"/>